<dbReference type="RefSeq" id="WP_046475698.1">
    <property type="nucleotide sequence ID" value="NZ_CP011132.1"/>
</dbReference>
<dbReference type="SMART" id="SM00710">
    <property type="entry name" value="PbH1"/>
    <property type="match status" value="4"/>
</dbReference>
<feature type="domain" description="Rhamnogalacturonase A/B/Epimerase-like pectate lyase" evidence="5">
    <location>
        <begin position="6"/>
        <end position="51"/>
    </location>
</feature>
<name>A0A0F6RDK6_CITAM</name>
<dbReference type="KEGG" id="cama:F384_00700"/>
<dbReference type="OrthoDB" id="9795222at2"/>
<dbReference type="GO" id="GO:0004650">
    <property type="term" value="F:polygalacturonase activity"/>
    <property type="evidence" value="ECO:0007669"/>
    <property type="project" value="InterPro"/>
</dbReference>
<dbReference type="SUPFAM" id="SSF51126">
    <property type="entry name" value="Pectin lyase-like"/>
    <property type="match status" value="1"/>
</dbReference>
<dbReference type="Gene3D" id="2.160.20.10">
    <property type="entry name" value="Single-stranded right-handed beta-helix, Pectin lyase-like"/>
    <property type="match status" value="1"/>
</dbReference>
<evidence type="ECO:0000256" key="2">
    <source>
        <dbReference type="ARBA" id="ARBA00022801"/>
    </source>
</evidence>
<dbReference type="Pfam" id="PF12708">
    <property type="entry name" value="Pect-lyase_RHGA_epim"/>
    <property type="match status" value="1"/>
</dbReference>
<dbReference type="GO" id="GO:0005975">
    <property type="term" value="P:carbohydrate metabolic process"/>
    <property type="evidence" value="ECO:0007669"/>
    <property type="project" value="InterPro"/>
</dbReference>
<dbReference type="Proteomes" id="UP000034085">
    <property type="component" value="Chromosome"/>
</dbReference>
<dbReference type="InterPro" id="IPR011050">
    <property type="entry name" value="Pectin_lyase_fold/virulence"/>
</dbReference>
<evidence type="ECO:0000259" key="5">
    <source>
        <dbReference type="Pfam" id="PF12708"/>
    </source>
</evidence>
<evidence type="ECO:0000313" key="6">
    <source>
        <dbReference type="EMBL" id="AKE57765.1"/>
    </source>
</evidence>
<evidence type="ECO:0000256" key="4">
    <source>
        <dbReference type="RuleBase" id="RU361169"/>
    </source>
</evidence>
<dbReference type="HOGENOM" id="CLU_016031_8_3_6"/>
<accession>A0A0F6RDK6</accession>
<keyword evidence="2 4" id="KW-0378">Hydrolase</keyword>
<dbReference type="EMBL" id="CP011132">
    <property type="protein sequence ID" value="AKE57765.1"/>
    <property type="molecule type" value="Genomic_DNA"/>
</dbReference>
<protein>
    <submittedName>
        <fullName evidence="6">Glycoside hydrolase family 28</fullName>
    </submittedName>
</protein>
<dbReference type="Pfam" id="PF00295">
    <property type="entry name" value="Glyco_hydro_28"/>
    <property type="match status" value="1"/>
</dbReference>
<organism evidence="6 7">
    <name type="scientific">Citrobacter amalonaticus Y19</name>
    <dbReference type="NCBI Taxonomy" id="1261127"/>
    <lineage>
        <taxon>Bacteria</taxon>
        <taxon>Pseudomonadati</taxon>
        <taxon>Pseudomonadota</taxon>
        <taxon>Gammaproteobacteria</taxon>
        <taxon>Enterobacterales</taxon>
        <taxon>Enterobacteriaceae</taxon>
        <taxon>Citrobacter</taxon>
    </lineage>
</organism>
<dbReference type="InterPro" id="IPR012334">
    <property type="entry name" value="Pectin_lyas_fold"/>
</dbReference>
<gene>
    <name evidence="6" type="ORF">F384_00700</name>
</gene>
<proteinExistence type="inferred from homology"/>
<dbReference type="PANTHER" id="PTHR31339:SF9">
    <property type="entry name" value="PLASMIN AND FIBRONECTIN-BINDING PROTEIN A"/>
    <property type="match status" value="1"/>
</dbReference>
<evidence type="ECO:0000313" key="7">
    <source>
        <dbReference type="Proteomes" id="UP000034085"/>
    </source>
</evidence>
<dbReference type="InterPro" id="IPR024535">
    <property type="entry name" value="RHGA/B-epi-like_pectate_lyase"/>
</dbReference>
<comment type="similarity">
    <text evidence="1 4">Belongs to the glycosyl hydrolase 28 family.</text>
</comment>
<dbReference type="PATRIC" id="fig|1261127.3.peg.143"/>
<dbReference type="InterPro" id="IPR006626">
    <property type="entry name" value="PbH1"/>
</dbReference>
<dbReference type="AlphaFoldDB" id="A0A0F6RDK6"/>
<evidence type="ECO:0000256" key="1">
    <source>
        <dbReference type="ARBA" id="ARBA00008834"/>
    </source>
</evidence>
<dbReference type="PANTHER" id="PTHR31339">
    <property type="entry name" value="PECTIN LYASE-RELATED"/>
    <property type="match status" value="1"/>
</dbReference>
<dbReference type="InterPro" id="IPR000743">
    <property type="entry name" value="Glyco_hydro_28"/>
</dbReference>
<dbReference type="InterPro" id="IPR051801">
    <property type="entry name" value="GH28_Enzymes"/>
</dbReference>
<sequence length="434" mass="47913">MSVQLDVKDFGATGDGLVKDTLALQSAIDSGAAQGIPVVISPGTYLVGSLFLKEGSQLHFAQGATLLGSTDIADYPEIPTRVAGVEMMWPAAIVNAIEVNNIAISGHGRIDGQGAHWWDLYYGPDKASGLRVDYDSKGLRWIADYLIKRPRACLIYKAENVSITDLTFERAGFWNLQITYASNVVVSGVTIRDNHGPSTDGIDIDSSSNVRVTQCDVSCGDDCIVIKSGRDGDGYRVGLIAENIEIDHCVIRSGYGVTLGSEVSGGIRNVYVHDITFENSDCGLRMKSSKERGGFVEDVVVENLRMRNVQFPFSWIMDWHNAYNRKRFDNIAELPEAWQAVARQIPENLQMTKVRNIRISHVDATLEADYRLPARAFDLVAFAEKPMEDIRFSHCRIEAKEFGRIVAVNHLRFDDVVVSAAGENDGVNDTFDNR</sequence>
<evidence type="ECO:0000256" key="3">
    <source>
        <dbReference type="ARBA" id="ARBA00023295"/>
    </source>
</evidence>
<keyword evidence="3 4" id="KW-0326">Glycosidase</keyword>
<reference evidence="6 7" key="1">
    <citation type="journal article" date="2013" name="Appl. Microbiol. Biotechnol.">
        <title>Glycerol assimilation and production of 1,3-propanediol by Citrobacter amalonaticus Y19.</title>
        <authorList>
            <person name="Ainala S.K."/>
            <person name="Ashok S."/>
            <person name="Ko Y."/>
            <person name="Park S."/>
        </authorList>
    </citation>
    <scope>NUCLEOTIDE SEQUENCE [LARGE SCALE GENOMIC DNA]</scope>
    <source>
        <strain evidence="6 7">Y19</strain>
    </source>
</reference>